<comment type="catalytic activity">
    <reaction evidence="3">
        <text>an N-acyl-L-alpha-aminoacyl-tRNA + H2O = an N-acyl-L-amino acid + a tRNA + H(+)</text>
        <dbReference type="Rhea" id="RHEA:54448"/>
        <dbReference type="Rhea" id="RHEA-COMP:10123"/>
        <dbReference type="Rhea" id="RHEA-COMP:13883"/>
        <dbReference type="ChEBI" id="CHEBI:15377"/>
        <dbReference type="ChEBI" id="CHEBI:15378"/>
        <dbReference type="ChEBI" id="CHEBI:59874"/>
        <dbReference type="ChEBI" id="CHEBI:78442"/>
        <dbReference type="ChEBI" id="CHEBI:138191"/>
        <dbReference type="EC" id="3.1.1.29"/>
    </reaction>
</comment>
<proteinExistence type="predicted"/>
<protein>
    <recommendedName>
        <fullName evidence="1">peptidyl-tRNA hydrolase</fullName>
        <ecNumber evidence="1">3.1.1.29</ecNumber>
    </recommendedName>
</protein>
<evidence type="ECO:0000256" key="3">
    <source>
        <dbReference type="ARBA" id="ARBA00048707"/>
    </source>
</evidence>
<dbReference type="InterPro" id="IPR023476">
    <property type="entry name" value="Pep_tRNA_hydro_II_dom_sf"/>
</dbReference>
<dbReference type="PANTHER" id="PTHR46194">
    <property type="entry name" value="PEPTIDYL-TRNA HYDROLASE PTRHD1-RELATED"/>
    <property type="match status" value="1"/>
</dbReference>
<reference evidence="4" key="3">
    <citation type="submission" date="2024-01" db="EMBL/GenBank/DDBJ databases">
        <authorList>
            <person name="Coelho M.A."/>
            <person name="David-Palma M."/>
            <person name="Shea T."/>
            <person name="Sun S."/>
            <person name="Cuomo C.A."/>
            <person name="Heitman J."/>
        </authorList>
    </citation>
    <scope>NUCLEOTIDE SEQUENCE</scope>
    <source>
        <strain evidence="4">CBS 7841</strain>
    </source>
</reference>
<keyword evidence="5" id="KW-1185">Reference proteome</keyword>
<dbReference type="RefSeq" id="XP_066068439.1">
    <property type="nucleotide sequence ID" value="XM_066212342.1"/>
</dbReference>
<evidence type="ECO:0000313" key="4">
    <source>
        <dbReference type="EMBL" id="WVN87739.1"/>
    </source>
</evidence>
<reference evidence="4" key="2">
    <citation type="journal article" date="2022" name="Elife">
        <title>Obligate sexual reproduction of a homothallic fungus closely related to the Cryptococcus pathogenic species complex.</title>
        <authorList>
            <person name="Passer A.R."/>
            <person name="Clancey S.A."/>
            <person name="Shea T."/>
            <person name="David-Palma M."/>
            <person name="Averette A.F."/>
            <person name="Boekhout T."/>
            <person name="Porcel B.M."/>
            <person name="Nowrousian M."/>
            <person name="Cuomo C.A."/>
            <person name="Sun S."/>
            <person name="Heitman J."/>
            <person name="Coelho M.A."/>
        </authorList>
    </citation>
    <scope>NUCLEOTIDE SEQUENCE</scope>
    <source>
        <strain evidence="4">CBS 7841</strain>
    </source>
</reference>
<dbReference type="InterPro" id="IPR002833">
    <property type="entry name" value="PTH2"/>
</dbReference>
<dbReference type="InterPro" id="IPR042237">
    <property type="entry name" value="PTRHD1"/>
</dbReference>
<dbReference type="Proteomes" id="UP000094043">
    <property type="component" value="Chromosome 3"/>
</dbReference>
<dbReference type="GeneID" id="91087145"/>
<dbReference type="EC" id="3.1.1.29" evidence="1"/>
<accession>A0A1E3IQ07</accession>
<dbReference type="SUPFAM" id="SSF102462">
    <property type="entry name" value="Peptidyl-tRNA hydrolase II"/>
    <property type="match status" value="1"/>
</dbReference>
<dbReference type="Gene3D" id="3.40.1490.10">
    <property type="entry name" value="Bit1"/>
    <property type="match status" value="1"/>
</dbReference>
<dbReference type="Pfam" id="PF01981">
    <property type="entry name" value="PTH2"/>
    <property type="match status" value="1"/>
</dbReference>
<dbReference type="OrthoDB" id="201213at2759"/>
<gene>
    <name evidence="4" type="ORF">L203_102934</name>
</gene>
<sequence length="148" mass="16898">MSQATASKTLSQEALRPTGLVMQIIMRRDLFTNRKWSIGPLLAQSAHAATAVLHKYRDHPDVKRYLDGEDGRGWETMRKVVLEVSDESALRGITERLDAMTNPIPYHLWIEQPEDTPTALALIPNKRPKRLKKIMDEAGCKLFMLEMQ</sequence>
<evidence type="ECO:0000256" key="2">
    <source>
        <dbReference type="ARBA" id="ARBA00022801"/>
    </source>
</evidence>
<dbReference type="EMBL" id="CP143786">
    <property type="protein sequence ID" value="WVN87739.1"/>
    <property type="molecule type" value="Genomic_DNA"/>
</dbReference>
<dbReference type="PANTHER" id="PTHR46194:SF1">
    <property type="entry name" value="PEPTIDYL-TRNA HYDROLASE PTRHD1-RELATED"/>
    <property type="match status" value="1"/>
</dbReference>
<name>A0A1E3IQ07_9TREE</name>
<reference evidence="4" key="1">
    <citation type="submission" date="2016-06" db="EMBL/GenBank/DDBJ databases">
        <authorList>
            <person name="Cuomo C."/>
            <person name="Litvintseva A."/>
            <person name="Heitman J."/>
            <person name="Chen Y."/>
            <person name="Sun S."/>
            <person name="Springer D."/>
            <person name="Dromer F."/>
            <person name="Young S."/>
            <person name="Zeng Q."/>
            <person name="Chapman S."/>
            <person name="Gujja S."/>
            <person name="Saif S."/>
            <person name="Birren B."/>
        </authorList>
    </citation>
    <scope>NUCLEOTIDE SEQUENCE</scope>
    <source>
        <strain evidence="4">CBS 7841</strain>
    </source>
</reference>
<organism evidence="4 5">
    <name type="scientific">Cryptococcus depauperatus CBS 7841</name>
    <dbReference type="NCBI Taxonomy" id="1295531"/>
    <lineage>
        <taxon>Eukaryota</taxon>
        <taxon>Fungi</taxon>
        <taxon>Dikarya</taxon>
        <taxon>Basidiomycota</taxon>
        <taxon>Agaricomycotina</taxon>
        <taxon>Tremellomycetes</taxon>
        <taxon>Tremellales</taxon>
        <taxon>Cryptococcaceae</taxon>
        <taxon>Cryptococcus</taxon>
    </lineage>
</organism>
<dbReference type="VEuPathDB" id="FungiDB:L203_01799"/>
<keyword evidence="2" id="KW-0378">Hydrolase</keyword>
<dbReference type="GO" id="GO:0004045">
    <property type="term" value="F:peptidyl-tRNA hydrolase activity"/>
    <property type="evidence" value="ECO:0007669"/>
    <property type="project" value="UniProtKB-EC"/>
</dbReference>
<dbReference type="KEGG" id="cdep:91087145"/>
<evidence type="ECO:0000256" key="1">
    <source>
        <dbReference type="ARBA" id="ARBA00013260"/>
    </source>
</evidence>
<dbReference type="AlphaFoldDB" id="A0A1E3IQ07"/>
<evidence type="ECO:0000313" key="5">
    <source>
        <dbReference type="Proteomes" id="UP000094043"/>
    </source>
</evidence>